<dbReference type="Pfam" id="PF01402">
    <property type="entry name" value="RHH_1"/>
    <property type="match status" value="1"/>
</dbReference>
<feature type="domain" description="Transcription factor NikR nickel binding C-terminal" evidence="10">
    <location>
        <begin position="53"/>
        <end position="128"/>
    </location>
</feature>
<dbReference type="Gene3D" id="1.10.1220.10">
    <property type="entry name" value="Met repressor-like"/>
    <property type="match status" value="1"/>
</dbReference>
<dbReference type="SUPFAM" id="SSF47598">
    <property type="entry name" value="Ribbon-helix-helix"/>
    <property type="match status" value="1"/>
</dbReference>
<organism evidence="11 12">
    <name type="scientific">Roseicella aquatilis</name>
    <dbReference type="NCBI Taxonomy" id="2527868"/>
    <lineage>
        <taxon>Bacteria</taxon>
        <taxon>Pseudomonadati</taxon>
        <taxon>Pseudomonadota</taxon>
        <taxon>Alphaproteobacteria</taxon>
        <taxon>Acetobacterales</taxon>
        <taxon>Roseomonadaceae</taxon>
        <taxon>Roseicella</taxon>
    </lineage>
</organism>
<dbReference type="NCBIfam" id="NF003381">
    <property type="entry name" value="PRK04460.1"/>
    <property type="match status" value="1"/>
</dbReference>
<dbReference type="GO" id="GO:0003700">
    <property type="term" value="F:DNA-binding transcription factor activity"/>
    <property type="evidence" value="ECO:0007669"/>
    <property type="project" value="UniProtKB-UniRule"/>
</dbReference>
<feature type="binding site" evidence="8">
    <location>
        <position position="95"/>
    </location>
    <ligand>
        <name>Ni(2+)</name>
        <dbReference type="ChEBI" id="CHEBI:49786"/>
    </ligand>
</feature>
<dbReference type="InterPro" id="IPR010985">
    <property type="entry name" value="Ribbon_hlx_hlx"/>
</dbReference>
<feature type="binding site" evidence="8">
    <location>
        <position position="76"/>
    </location>
    <ligand>
        <name>Ni(2+)</name>
        <dbReference type="ChEBI" id="CHEBI:49786"/>
    </ligand>
</feature>
<dbReference type="InterPro" id="IPR014864">
    <property type="entry name" value="TF_NikR_Ni-bd_C"/>
</dbReference>
<accession>A0A4R4DV32</accession>
<dbReference type="InterPro" id="IPR014160">
    <property type="entry name" value="Nickel_NikR_proteobac"/>
</dbReference>
<dbReference type="InterPro" id="IPR002145">
    <property type="entry name" value="CopG"/>
</dbReference>
<keyword evidence="3 8" id="KW-0479">Metal-binding</keyword>
<dbReference type="AlphaFoldDB" id="A0A4R4DV32"/>
<protein>
    <recommendedName>
        <fullName evidence="8">Putative nickel-responsive regulator</fullName>
    </recommendedName>
</protein>
<evidence type="ECO:0000259" key="9">
    <source>
        <dbReference type="Pfam" id="PF01402"/>
    </source>
</evidence>
<dbReference type="NCBIfam" id="NF002815">
    <property type="entry name" value="PRK02967.1"/>
    <property type="match status" value="1"/>
</dbReference>
<dbReference type="Pfam" id="PF08753">
    <property type="entry name" value="NikR_C"/>
    <property type="match status" value="1"/>
</dbReference>
<keyword evidence="4 8" id="KW-0805">Transcription regulation</keyword>
<dbReference type="GO" id="GO:0016151">
    <property type="term" value="F:nickel cation binding"/>
    <property type="evidence" value="ECO:0007669"/>
    <property type="project" value="UniProtKB-UniRule"/>
</dbReference>
<feature type="binding site" evidence="8">
    <location>
        <position position="87"/>
    </location>
    <ligand>
        <name>Ni(2+)</name>
        <dbReference type="ChEBI" id="CHEBI:49786"/>
    </ligand>
</feature>
<dbReference type="PANTHER" id="PTHR34719">
    <property type="entry name" value="NICKEL-RESPONSIVE REGULATOR"/>
    <property type="match status" value="1"/>
</dbReference>
<dbReference type="SUPFAM" id="SSF55021">
    <property type="entry name" value="ACT-like"/>
    <property type="match status" value="1"/>
</dbReference>
<evidence type="ECO:0000256" key="8">
    <source>
        <dbReference type="HAMAP-Rule" id="MF_00476"/>
    </source>
</evidence>
<dbReference type="NCBIfam" id="TIGR02793">
    <property type="entry name" value="nikR"/>
    <property type="match status" value="1"/>
</dbReference>
<comment type="caution">
    <text evidence="11">The sequence shown here is derived from an EMBL/GenBank/DDBJ whole genome shotgun (WGS) entry which is preliminary data.</text>
</comment>
<evidence type="ECO:0000256" key="7">
    <source>
        <dbReference type="ARBA" id="ARBA00024723"/>
    </source>
</evidence>
<keyword evidence="12" id="KW-1185">Reference proteome</keyword>
<comment type="function">
    <text evidence="7">Transcriptional repressor of the nikABCDE operon. Is active in the presence of excessive concentrations of intracellular nickel.</text>
</comment>
<keyword evidence="2 8" id="KW-0533">Nickel</keyword>
<name>A0A4R4DV32_9PROT</name>
<dbReference type="GO" id="GO:0003677">
    <property type="term" value="F:DNA binding"/>
    <property type="evidence" value="ECO:0007669"/>
    <property type="project" value="UniProtKB-KW"/>
</dbReference>
<dbReference type="EMBL" id="SKBM01000002">
    <property type="protein sequence ID" value="TCZ66143.1"/>
    <property type="molecule type" value="Genomic_DNA"/>
</dbReference>
<dbReference type="Gene3D" id="3.30.70.1150">
    <property type="entry name" value="ACT-like. Chain A, domain 2"/>
    <property type="match status" value="1"/>
</dbReference>
<evidence type="ECO:0000256" key="1">
    <source>
        <dbReference type="ARBA" id="ARBA00008478"/>
    </source>
</evidence>
<evidence type="ECO:0000256" key="5">
    <source>
        <dbReference type="ARBA" id="ARBA00023125"/>
    </source>
</evidence>
<evidence type="ECO:0000259" key="10">
    <source>
        <dbReference type="Pfam" id="PF08753"/>
    </source>
</evidence>
<feature type="binding site" evidence="8">
    <location>
        <position position="89"/>
    </location>
    <ligand>
        <name>Ni(2+)</name>
        <dbReference type="ChEBI" id="CHEBI:49786"/>
    </ligand>
</feature>
<dbReference type="Proteomes" id="UP000295023">
    <property type="component" value="Unassembled WGS sequence"/>
</dbReference>
<evidence type="ECO:0000313" key="11">
    <source>
        <dbReference type="EMBL" id="TCZ66143.1"/>
    </source>
</evidence>
<keyword evidence="6 8" id="KW-0804">Transcription</keyword>
<comment type="function">
    <text evidence="8">Transcriptional regulator.</text>
</comment>
<dbReference type="HAMAP" id="MF_00476">
    <property type="entry name" value="NikR"/>
    <property type="match status" value="1"/>
</dbReference>
<dbReference type="OrthoDB" id="9806294at2"/>
<sequence>MQRVTITIDDDLLATVDALVAAKGYASRSEAVRDLLRAETDRSAALAEAAPCVATLSYVYDHATRDLARRLTGAHHAHHDLSIASLHVHLDHDTCLEVAVLRGAAGMVRRFADAVTAERGVRRHALHLVPARIEEGQHDHGGGAHRHGHIHA</sequence>
<comment type="similarity">
    <text evidence="1 8">Belongs to the transcriptional regulatory CopG/NikR family.</text>
</comment>
<reference evidence="11 12" key="1">
    <citation type="submission" date="2019-03" db="EMBL/GenBank/DDBJ databases">
        <title>Paracraurococcus aquatilis NE82 genome sequence.</title>
        <authorList>
            <person name="Zhao Y."/>
            <person name="Du Z."/>
        </authorList>
    </citation>
    <scope>NUCLEOTIDE SEQUENCE [LARGE SCALE GENOMIC DNA]</scope>
    <source>
        <strain evidence="11 12">NE82</strain>
    </source>
</reference>
<dbReference type="InterPro" id="IPR050192">
    <property type="entry name" value="CopG/NikR_regulator"/>
</dbReference>
<evidence type="ECO:0000256" key="2">
    <source>
        <dbReference type="ARBA" id="ARBA00022596"/>
    </source>
</evidence>
<evidence type="ECO:0000256" key="4">
    <source>
        <dbReference type="ARBA" id="ARBA00023015"/>
    </source>
</evidence>
<evidence type="ECO:0000256" key="3">
    <source>
        <dbReference type="ARBA" id="ARBA00022723"/>
    </source>
</evidence>
<dbReference type="PANTHER" id="PTHR34719:SF2">
    <property type="entry name" value="NICKEL-RESPONSIVE REGULATOR"/>
    <property type="match status" value="1"/>
</dbReference>
<gene>
    <name evidence="11" type="primary">nikR</name>
    <name evidence="11" type="ORF">EXY23_03450</name>
</gene>
<dbReference type="InterPro" id="IPR022988">
    <property type="entry name" value="Ni_resp_reg_NikR"/>
</dbReference>
<proteinExistence type="inferred from homology"/>
<keyword evidence="5 8" id="KW-0238">DNA-binding</keyword>
<dbReference type="InterPro" id="IPR045865">
    <property type="entry name" value="ACT-like_dom_sf"/>
</dbReference>
<dbReference type="RefSeq" id="WP_132284560.1">
    <property type="nucleotide sequence ID" value="NZ_SKBM01000002.1"/>
</dbReference>
<evidence type="ECO:0000256" key="6">
    <source>
        <dbReference type="ARBA" id="ARBA00023163"/>
    </source>
</evidence>
<dbReference type="CDD" id="cd22231">
    <property type="entry name" value="RHH_NikR_HicB-like"/>
    <property type="match status" value="1"/>
</dbReference>
<dbReference type="InterPro" id="IPR013321">
    <property type="entry name" value="Arc_rbn_hlx_hlx"/>
</dbReference>
<feature type="domain" description="Ribbon-helix-helix protein CopG" evidence="9">
    <location>
        <begin position="3"/>
        <end position="41"/>
    </location>
</feature>
<dbReference type="GO" id="GO:0010045">
    <property type="term" value="P:response to nickel cation"/>
    <property type="evidence" value="ECO:0007669"/>
    <property type="project" value="InterPro"/>
</dbReference>
<evidence type="ECO:0000313" key="12">
    <source>
        <dbReference type="Proteomes" id="UP000295023"/>
    </source>
</evidence>
<comment type="cofactor">
    <cofactor evidence="8">
        <name>Ni(2+)</name>
        <dbReference type="ChEBI" id="CHEBI:49786"/>
    </cofactor>
    <text evidence="8">Binds 1 nickel ion per subunit.</text>
</comment>
<dbReference type="InterPro" id="IPR027271">
    <property type="entry name" value="Acetolactate_synth/TF_NikR_C"/>
</dbReference>